<gene>
    <name evidence="1" type="ORF">TRIUR3_13041</name>
</gene>
<reference evidence="1" key="1">
    <citation type="journal article" date="2013" name="Nature">
        <title>Draft genome of the wheat A-genome progenitor Triticum urartu.</title>
        <authorList>
            <person name="Ling H.Q."/>
            <person name="Zhao S."/>
            <person name="Liu D."/>
            <person name="Wang J."/>
            <person name="Sun H."/>
            <person name="Zhang C."/>
            <person name="Fan H."/>
            <person name="Li D."/>
            <person name="Dong L."/>
            <person name="Tao Y."/>
            <person name="Gao C."/>
            <person name="Wu H."/>
            <person name="Li Y."/>
            <person name="Cui Y."/>
            <person name="Guo X."/>
            <person name="Zheng S."/>
            <person name="Wang B."/>
            <person name="Yu K."/>
            <person name="Liang Q."/>
            <person name="Yang W."/>
            <person name="Lou X."/>
            <person name="Chen J."/>
            <person name="Feng M."/>
            <person name="Jian J."/>
            <person name="Zhang X."/>
            <person name="Luo G."/>
            <person name="Jiang Y."/>
            <person name="Liu J."/>
            <person name="Wang Z."/>
            <person name="Sha Y."/>
            <person name="Zhang B."/>
            <person name="Wu H."/>
            <person name="Tang D."/>
            <person name="Shen Q."/>
            <person name="Xue P."/>
            <person name="Zou S."/>
            <person name="Wang X."/>
            <person name="Liu X."/>
            <person name="Wang F."/>
            <person name="Yang Y."/>
            <person name="An X."/>
            <person name="Dong Z."/>
            <person name="Zhang K."/>
            <person name="Zhang X."/>
            <person name="Luo M.C."/>
            <person name="Dvorak J."/>
            <person name="Tong Y."/>
            <person name="Wang J."/>
            <person name="Yang H."/>
            <person name="Li Z."/>
            <person name="Wang D."/>
            <person name="Zhang A."/>
            <person name="Wang J."/>
        </authorList>
    </citation>
    <scope>NUCLEOTIDE SEQUENCE</scope>
</reference>
<evidence type="ECO:0000313" key="1">
    <source>
        <dbReference type="EMBL" id="EMS53408.1"/>
    </source>
</evidence>
<proteinExistence type="predicted"/>
<organism evidence="1">
    <name type="scientific">Triticum urartu</name>
    <name type="common">Red wild einkorn</name>
    <name type="synonym">Crithodium urartu</name>
    <dbReference type="NCBI Taxonomy" id="4572"/>
    <lineage>
        <taxon>Eukaryota</taxon>
        <taxon>Viridiplantae</taxon>
        <taxon>Streptophyta</taxon>
        <taxon>Embryophyta</taxon>
        <taxon>Tracheophyta</taxon>
        <taxon>Spermatophyta</taxon>
        <taxon>Magnoliopsida</taxon>
        <taxon>Liliopsida</taxon>
        <taxon>Poales</taxon>
        <taxon>Poaceae</taxon>
        <taxon>BOP clade</taxon>
        <taxon>Pooideae</taxon>
        <taxon>Triticodae</taxon>
        <taxon>Triticeae</taxon>
        <taxon>Triticinae</taxon>
        <taxon>Triticum</taxon>
    </lineage>
</organism>
<name>M7YRX3_TRIUA</name>
<sequence>MAAATANVAVLLLLVIHVLGVVVGAARPLEGDHGWTGNGIEMVDHRSKEKDGSNLENGNMIELLLFLYFYRDLWNV</sequence>
<dbReference type="AlphaFoldDB" id="M7YRX3"/>
<accession>M7YRX3</accession>
<protein>
    <submittedName>
        <fullName evidence="1">Uncharacterized protein</fullName>
    </submittedName>
</protein>
<dbReference type="EMBL" id="KD195375">
    <property type="protein sequence ID" value="EMS53408.1"/>
    <property type="molecule type" value="Genomic_DNA"/>
</dbReference>